<accession>A0A3B0ZBF8</accession>
<sequence>MRDFFSNLDSNKATLRVVEKNLDIILDNSAVHRGKIRTEAISIKEKTTEIEGVLVGFLPEHKKFEIRDELGNIIYGSATTEAVDQFKKAIEVVIGKQCLVKVTIKTVSPLNRPPKKVVRLIEFLRFD</sequence>
<name>A0A3B0ZBF8_9ZZZZ</name>
<protein>
    <submittedName>
        <fullName evidence="1">Uncharacterized protein</fullName>
    </submittedName>
</protein>
<reference evidence="1" key="1">
    <citation type="submission" date="2018-06" db="EMBL/GenBank/DDBJ databases">
        <authorList>
            <person name="Zhirakovskaya E."/>
        </authorList>
    </citation>
    <scope>NUCLEOTIDE SEQUENCE</scope>
</reference>
<gene>
    <name evidence="1" type="ORF">MNBD_GAMMA16-1405</name>
</gene>
<organism evidence="1">
    <name type="scientific">hydrothermal vent metagenome</name>
    <dbReference type="NCBI Taxonomy" id="652676"/>
    <lineage>
        <taxon>unclassified sequences</taxon>
        <taxon>metagenomes</taxon>
        <taxon>ecological metagenomes</taxon>
    </lineage>
</organism>
<proteinExistence type="predicted"/>
<evidence type="ECO:0000313" key="1">
    <source>
        <dbReference type="EMBL" id="VAW84862.1"/>
    </source>
</evidence>
<dbReference type="EMBL" id="UOFO01000054">
    <property type="protein sequence ID" value="VAW84862.1"/>
    <property type="molecule type" value="Genomic_DNA"/>
</dbReference>
<dbReference type="AlphaFoldDB" id="A0A3B0ZBF8"/>